<accession>A0A518CZ99</accession>
<dbReference type="InterPro" id="IPR024078">
    <property type="entry name" value="LmbE-like_dom_sf"/>
</dbReference>
<name>A0A518CZ99_9BACT</name>
<organism evidence="1 2">
    <name type="scientific">Rohdeia mirabilis</name>
    <dbReference type="NCBI Taxonomy" id="2528008"/>
    <lineage>
        <taxon>Bacteria</taxon>
        <taxon>Pseudomonadati</taxon>
        <taxon>Planctomycetota</taxon>
        <taxon>Planctomycetia</taxon>
        <taxon>Planctomycetia incertae sedis</taxon>
        <taxon>Rohdeia</taxon>
    </lineage>
</organism>
<dbReference type="RefSeq" id="WP_145186305.1">
    <property type="nucleotide sequence ID" value="NZ_CP036290.1"/>
</dbReference>
<reference evidence="1 2" key="1">
    <citation type="submission" date="2019-02" db="EMBL/GenBank/DDBJ databases">
        <title>Deep-cultivation of Planctomycetes and their phenomic and genomic characterization uncovers novel biology.</title>
        <authorList>
            <person name="Wiegand S."/>
            <person name="Jogler M."/>
            <person name="Boedeker C."/>
            <person name="Pinto D."/>
            <person name="Vollmers J."/>
            <person name="Rivas-Marin E."/>
            <person name="Kohn T."/>
            <person name="Peeters S.H."/>
            <person name="Heuer A."/>
            <person name="Rast P."/>
            <person name="Oberbeckmann S."/>
            <person name="Bunk B."/>
            <person name="Jeske O."/>
            <person name="Meyerdierks A."/>
            <person name="Storesund J.E."/>
            <person name="Kallscheuer N."/>
            <person name="Luecker S."/>
            <person name="Lage O.M."/>
            <person name="Pohl T."/>
            <person name="Merkel B.J."/>
            <person name="Hornburger P."/>
            <person name="Mueller R.-W."/>
            <person name="Bruemmer F."/>
            <person name="Labrenz M."/>
            <person name="Spormann A.M."/>
            <person name="Op den Camp H."/>
            <person name="Overmann J."/>
            <person name="Amann R."/>
            <person name="Jetten M.S.M."/>
            <person name="Mascher T."/>
            <person name="Medema M.H."/>
            <person name="Devos D.P."/>
            <person name="Kaster A.-K."/>
            <person name="Ovreas L."/>
            <person name="Rohde M."/>
            <person name="Galperin M.Y."/>
            <person name="Jogler C."/>
        </authorList>
    </citation>
    <scope>NUCLEOTIDE SEQUENCE [LARGE SCALE GENOMIC DNA]</scope>
    <source>
        <strain evidence="1 2">Pla163</strain>
    </source>
</reference>
<protein>
    <submittedName>
        <fullName evidence="1">GlcNAc-PI de-N-acetylase</fullName>
    </submittedName>
</protein>
<dbReference type="OrthoDB" id="282207at2"/>
<dbReference type="EMBL" id="CP036290">
    <property type="protein sequence ID" value="QDU84554.1"/>
    <property type="molecule type" value="Genomic_DNA"/>
</dbReference>
<keyword evidence="2" id="KW-1185">Reference proteome</keyword>
<evidence type="ECO:0000313" key="2">
    <source>
        <dbReference type="Proteomes" id="UP000319342"/>
    </source>
</evidence>
<dbReference type="Gene3D" id="3.40.50.10320">
    <property type="entry name" value="LmbE-like"/>
    <property type="match status" value="1"/>
</dbReference>
<gene>
    <name evidence="1" type="ORF">Pla163_16650</name>
</gene>
<sequence>MNSTDHFRPTRDSGDLFVPDGSAPQAALARTTHLCIAAHPDDAEWIGYHGVAACFDHADAWFTAAIVTDGAGSVRGGPHAHLTATELVGVRRAEQRRAAELGRYAAAAQLGWPSSAARDGGNDALRDELVALLAATRPTHVYVHAPTDRHATHVGVCARALEALRRADRDLGLRPERVLGVEGWGDLDWLAPEDRVALDVSARPHLFAALIGAHDSQIEGGKRYDLAMAARWRANATFAEPRALDRADAVALAVDLTAAARHGGPSPDAVVAGLCERFERDVRERLTGVDPRAE</sequence>
<dbReference type="InterPro" id="IPR003737">
    <property type="entry name" value="GlcNAc_PI_deacetylase-related"/>
</dbReference>
<dbReference type="SUPFAM" id="SSF102588">
    <property type="entry name" value="LmbE-like"/>
    <property type="match status" value="1"/>
</dbReference>
<evidence type="ECO:0000313" key="1">
    <source>
        <dbReference type="EMBL" id="QDU84554.1"/>
    </source>
</evidence>
<proteinExistence type="predicted"/>
<dbReference type="Pfam" id="PF02585">
    <property type="entry name" value="PIG-L"/>
    <property type="match status" value="1"/>
</dbReference>
<dbReference type="Proteomes" id="UP000319342">
    <property type="component" value="Chromosome"/>
</dbReference>
<dbReference type="AlphaFoldDB" id="A0A518CZ99"/>